<comment type="catalytic activity">
    <reaction evidence="4">
        <text>Preferential cleavage: Arg-|-Xaa, Lys-|-Xaa.</text>
        <dbReference type="EC" id="3.4.21.4"/>
    </reaction>
</comment>
<dbReference type="OrthoDB" id="5290463at2"/>
<comment type="similarity">
    <text evidence="1">Belongs to the peptidase S1 family.</text>
</comment>
<dbReference type="PROSITE" id="PS50240">
    <property type="entry name" value="TRYPSIN_DOM"/>
    <property type="match status" value="1"/>
</dbReference>
<dbReference type="InterPro" id="IPR043504">
    <property type="entry name" value="Peptidase_S1_PA_chymotrypsin"/>
</dbReference>
<dbReference type="EC" id="3.4.21.4" evidence="5"/>
<dbReference type="Proteomes" id="UP000075320">
    <property type="component" value="Unassembled WGS sequence"/>
</dbReference>
<keyword evidence="2" id="KW-0222">Digestion</keyword>
<evidence type="ECO:0000256" key="2">
    <source>
        <dbReference type="ARBA" id="ARBA00022757"/>
    </source>
</evidence>
<dbReference type="SMART" id="SM00020">
    <property type="entry name" value="Tryp_SPc"/>
    <property type="match status" value="1"/>
</dbReference>
<dbReference type="InterPro" id="IPR001314">
    <property type="entry name" value="Peptidase_S1A"/>
</dbReference>
<evidence type="ECO:0000313" key="7">
    <source>
        <dbReference type="EMBL" id="KYG66267.1"/>
    </source>
</evidence>
<comment type="caution">
    <text evidence="7">The sequence shown here is derived from an EMBL/GenBank/DDBJ whole genome shotgun (WGS) entry which is preliminary data.</text>
</comment>
<dbReference type="PROSITE" id="PS00134">
    <property type="entry name" value="TRYPSIN_HIS"/>
    <property type="match status" value="1"/>
</dbReference>
<sequence length="266" mass="28549">MKMYVSLVVTALVLGACTPNQKNTSEITAPGSGVVGGQEIEVGSPLAKSTVGIYESEIGYICSGTLLPNNLVLTAGHCVDPKAKNLKIYFTNKMQGADDAAKRKVIGGVVHANYSKEMKAQDMADIAILKFEGDVPSDYTPAQLLTDGAQLYNGREIFVAGYGLNWTIGVSRGAGVLRATNLEIEEAQYSATETKLAQTFRKGICSGDSGGPAYLVQDGQLYVWGVASRGDSIPLPLVPKCMMYSIYTRVDAYQDWIQQAVNYLNP</sequence>
<dbReference type="PANTHER" id="PTHR24276:SF97">
    <property type="entry name" value="GH13245P2-RELATED"/>
    <property type="match status" value="1"/>
</dbReference>
<dbReference type="PANTHER" id="PTHR24276">
    <property type="entry name" value="POLYSERASE-RELATED"/>
    <property type="match status" value="1"/>
</dbReference>
<dbReference type="GO" id="GO:0006508">
    <property type="term" value="P:proteolysis"/>
    <property type="evidence" value="ECO:0007669"/>
    <property type="project" value="InterPro"/>
</dbReference>
<dbReference type="EMBL" id="LUKE01000001">
    <property type="protein sequence ID" value="KYG66267.1"/>
    <property type="molecule type" value="Genomic_DNA"/>
</dbReference>
<evidence type="ECO:0000313" key="8">
    <source>
        <dbReference type="Proteomes" id="UP000075320"/>
    </source>
</evidence>
<dbReference type="PRINTS" id="PR00722">
    <property type="entry name" value="CHYMOTRYPSIN"/>
</dbReference>
<accession>A0A150WPN7</accession>
<evidence type="ECO:0000256" key="4">
    <source>
        <dbReference type="ARBA" id="ARBA00036320"/>
    </source>
</evidence>
<dbReference type="SUPFAM" id="SSF50494">
    <property type="entry name" value="Trypsin-like serine proteases"/>
    <property type="match status" value="1"/>
</dbReference>
<evidence type="ECO:0000259" key="6">
    <source>
        <dbReference type="PROSITE" id="PS50240"/>
    </source>
</evidence>
<dbReference type="InterPro" id="IPR001254">
    <property type="entry name" value="Trypsin_dom"/>
</dbReference>
<keyword evidence="3" id="KW-1015">Disulfide bond</keyword>
<reference evidence="7 8" key="1">
    <citation type="submission" date="2016-03" db="EMBL/GenBank/DDBJ databases">
        <authorList>
            <person name="Ploux O."/>
        </authorList>
    </citation>
    <scope>NUCLEOTIDE SEQUENCE [LARGE SCALE GENOMIC DNA]</scope>
    <source>
        <strain evidence="7 8">R0</strain>
    </source>
</reference>
<feature type="domain" description="Peptidase S1" evidence="6">
    <location>
        <begin position="34"/>
        <end position="262"/>
    </location>
</feature>
<name>A0A150WPN7_BDEBC</name>
<dbReference type="AlphaFoldDB" id="A0A150WPN7"/>
<dbReference type="InterPro" id="IPR009003">
    <property type="entry name" value="Peptidase_S1_PA"/>
</dbReference>
<gene>
    <name evidence="7" type="ORF">AZI86_04195</name>
</gene>
<dbReference type="RefSeq" id="WP_061833833.1">
    <property type="nucleotide sequence ID" value="NZ_LUKE01000001.1"/>
</dbReference>
<dbReference type="PROSITE" id="PS51257">
    <property type="entry name" value="PROKAR_LIPOPROTEIN"/>
    <property type="match status" value="1"/>
</dbReference>
<proteinExistence type="inferred from homology"/>
<dbReference type="InterPro" id="IPR018114">
    <property type="entry name" value="TRYPSIN_HIS"/>
</dbReference>
<organism evidence="7 8">
    <name type="scientific">Bdellovibrio bacteriovorus</name>
    <dbReference type="NCBI Taxonomy" id="959"/>
    <lineage>
        <taxon>Bacteria</taxon>
        <taxon>Pseudomonadati</taxon>
        <taxon>Bdellovibrionota</taxon>
        <taxon>Bdellovibrionia</taxon>
        <taxon>Bdellovibrionales</taxon>
        <taxon>Pseudobdellovibrionaceae</taxon>
        <taxon>Bdellovibrio</taxon>
    </lineage>
</organism>
<protein>
    <recommendedName>
        <fullName evidence="5">trypsin</fullName>
        <ecNumber evidence="5">3.4.21.4</ecNumber>
    </recommendedName>
</protein>
<dbReference type="GO" id="GO:0004252">
    <property type="term" value="F:serine-type endopeptidase activity"/>
    <property type="evidence" value="ECO:0007669"/>
    <property type="project" value="UniProtKB-EC"/>
</dbReference>
<evidence type="ECO:0000256" key="3">
    <source>
        <dbReference type="ARBA" id="ARBA00023157"/>
    </source>
</evidence>
<dbReference type="InterPro" id="IPR050430">
    <property type="entry name" value="Peptidase_S1"/>
</dbReference>
<dbReference type="Pfam" id="PF00089">
    <property type="entry name" value="Trypsin"/>
    <property type="match status" value="1"/>
</dbReference>
<evidence type="ECO:0000256" key="5">
    <source>
        <dbReference type="ARBA" id="ARBA00038868"/>
    </source>
</evidence>
<evidence type="ECO:0000256" key="1">
    <source>
        <dbReference type="ARBA" id="ARBA00007664"/>
    </source>
</evidence>
<dbReference type="Gene3D" id="2.40.10.10">
    <property type="entry name" value="Trypsin-like serine proteases"/>
    <property type="match status" value="1"/>
</dbReference>
<keyword evidence="8" id="KW-1185">Reference proteome</keyword>